<name>A0A8C4SIQ0_ERPCA</name>
<dbReference type="Pfam" id="PF00615">
    <property type="entry name" value="RGS"/>
    <property type="match status" value="1"/>
</dbReference>
<accession>A0A8C4SIQ0</accession>
<evidence type="ECO:0000259" key="2">
    <source>
        <dbReference type="PROSITE" id="PS50132"/>
    </source>
</evidence>
<evidence type="ECO:0000256" key="1">
    <source>
        <dbReference type="SAM" id="MobiDB-lite"/>
    </source>
</evidence>
<reference evidence="3" key="1">
    <citation type="submission" date="2021-06" db="EMBL/GenBank/DDBJ databases">
        <authorList>
            <consortium name="Wellcome Sanger Institute Data Sharing"/>
        </authorList>
    </citation>
    <scope>NUCLEOTIDE SEQUENCE [LARGE SCALE GENOMIC DNA]</scope>
</reference>
<dbReference type="PANTHER" id="PTHR10845">
    <property type="entry name" value="REGULATOR OF G PROTEIN SIGNALING"/>
    <property type="match status" value="1"/>
</dbReference>
<reference evidence="3" key="2">
    <citation type="submission" date="2025-08" db="UniProtKB">
        <authorList>
            <consortium name="Ensembl"/>
        </authorList>
    </citation>
    <scope>IDENTIFICATION</scope>
</reference>
<dbReference type="GeneTree" id="ENSGT00940000157937"/>
<feature type="region of interest" description="Disordered" evidence="1">
    <location>
        <begin position="50"/>
        <end position="72"/>
    </location>
</feature>
<dbReference type="Ensembl" id="ENSECRT00000017864.1">
    <property type="protein sequence ID" value="ENSECRP00000017520.1"/>
    <property type="gene ID" value="ENSECRG00000011697.1"/>
</dbReference>
<dbReference type="Gene3D" id="1.10.167.10">
    <property type="entry name" value="Regulator of G-protein Signalling 4, domain 2"/>
    <property type="match status" value="1"/>
</dbReference>
<dbReference type="AlphaFoldDB" id="A0A8C4SIQ0"/>
<dbReference type="FunFam" id="1.10.167.10:FF:000001">
    <property type="entry name" value="Putative regulator of g-protein signaling 12"/>
    <property type="match status" value="1"/>
</dbReference>
<protein>
    <submittedName>
        <fullName evidence="3">Regulator of G protein signaling 2</fullName>
    </submittedName>
</protein>
<dbReference type="InterPro" id="IPR036305">
    <property type="entry name" value="RGS_sf"/>
</dbReference>
<keyword evidence="4" id="KW-1185">Reference proteome</keyword>
<dbReference type="PANTHER" id="PTHR10845:SF43">
    <property type="entry name" value="REGULATOR OF G-PROTEIN SIGNALING 2"/>
    <property type="match status" value="1"/>
</dbReference>
<dbReference type="PRINTS" id="PR01301">
    <property type="entry name" value="RGSPROTEIN"/>
</dbReference>
<dbReference type="PROSITE" id="PS50132">
    <property type="entry name" value="RGS"/>
    <property type="match status" value="1"/>
</dbReference>
<dbReference type="InterPro" id="IPR044926">
    <property type="entry name" value="RGS_subdomain_2"/>
</dbReference>
<reference evidence="3" key="3">
    <citation type="submission" date="2025-09" db="UniProtKB">
        <authorList>
            <consortium name="Ensembl"/>
        </authorList>
    </citation>
    <scope>IDENTIFICATION</scope>
</reference>
<gene>
    <name evidence="3" type="primary">RGS2</name>
    <name evidence="3" type="synonym">LOC114658904</name>
</gene>
<evidence type="ECO:0000313" key="4">
    <source>
        <dbReference type="Proteomes" id="UP000694620"/>
    </source>
</evidence>
<dbReference type="Proteomes" id="UP000694620">
    <property type="component" value="Chromosome 10"/>
</dbReference>
<dbReference type="SUPFAM" id="SSF48097">
    <property type="entry name" value="Regulator of G-protein signaling, RGS"/>
    <property type="match status" value="1"/>
</dbReference>
<proteinExistence type="predicted"/>
<sequence length="208" mass="24190">MQSSAFLVLQHKLGPMEATALSRVEKPKSNEMISRSGNWRSRLSSFLQSPNSFYKPSRAGSRPKASHRPTTEELNKWSQSFESLIQNKFGQAMFRAFLKSEYSEENIDFWLACEEFKQLKSTTKRVRKARVIYEKFVYEEAPKQINLEFMTREGIKQTLFNPPASCFTAAQKRVYSLMENNAYPRFLQSAAFEELSHRAQQDGNFERS</sequence>
<dbReference type="InterPro" id="IPR016137">
    <property type="entry name" value="RGS"/>
</dbReference>
<organism evidence="3 4">
    <name type="scientific">Erpetoichthys calabaricus</name>
    <name type="common">Rope fish</name>
    <name type="synonym">Calamoichthys calabaricus</name>
    <dbReference type="NCBI Taxonomy" id="27687"/>
    <lineage>
        <taxon>Eukaryota</taxon>
        <taxon>Metazoa</taxon>
        <taxon>Chordata</taxon>
        <taxon>Craniata</taxon>
        <taxon>Vertebrata</taxon>
        <taxon>Euteleostomi</taxon>
        <taxon>Actinopterygii</taxon>
        <taxon>Polypteriformes</taxon>
        <taxon>Polypteridae</taxon>
        <taxon>Erpetoichthys</taxon>
    </lineage>
</organism>
<dbReference type="OrthoDB" id="196547at2759"/>
<feature type="domain" description="RGS" evidence="2">
    <location>
        <begin position="80"/>
        <end position="196"/>
    </location>
</feature>
<evidence type="ECO:0000313" key="3">
    <source>
        <dbReference type="Ensembl" id="ENSECRP00000017520.1"/>
    </source>
</evidence>
<dbReference type="SMART" id="SM00315">
    <property type="entry name" value="RGS"/>
    <property type="match status" value="1"/>
</dbReference>